<evidence type="ECO:0000256" key="4">
    <source>
        <dbReference type="ARBA" id="ARBA00022989"/>
    </source>
</evidence>
<keyword evidence="7" id="KW-0966">Cell projection</keyword>
<evidence type="ECO:0000313" key="8">
    <source>
        <dbReference type="Proteomes" id="UP000197065"/>
    </source>
</evidence>
<keyword evidence="8" id="KW-1185">Reference proteome</keyword>
<reference evidence="7 8" key="1">
    <citation type="submission" date="2017-06" db="EMBL/GenBank/DDBJ databases">
        <authorList>
            <person name="Kim H.J."/>
            <person name="Triplett B.A."/>
        </authorList>
    </citation>
    <scope>NUCLEOTIDE SEQUENCE [LARGE SCALE GENOMIC DNA]</scope>
    <source>
        <strain evidence="7 8">B29T1</strain>
    </source>
</reference>
<name>A0A212R9S3_9PROT</name>
<feature type="transmembrane region" description="Helical" evidence="6">
    <location>
        <begin position="6"/>
        <end position="27"/>
    </location>
</feature>
<dbReference type="Proteomes" id="UP000197065">
    <property type="component" value="Unassembled WGS sequence"/>
</dbReference>
<accession>A0A212R9S3</accession>
<keyword evidence="2" id="KW-1003">Cell membrane</keyword>
<proteinExistence type="predicted"/>
<evidence type="ECO:0000313" key="7">
    <source>
        <dbReference type="EMBL" id="SNB68904.1"/>
    </source>
</evidence>
<keyword evidence="4 6" id="KW-1133">Transmembrane helix</keyword>
<evidence type="ECO:0000256" key="5">
    <source>
        <dbReference type="ARBA" id="ARBA00023136"/>
    </source>
</evidence>
<dbReference type="RefSeq" id="WP_088561544.1">
    <property type="nucleotide sequence ID" value="NZ_FYEH01000006.1"/>
</dbReference>
<dbReference type="GO" id="GO:0016020">
    <property type="term" value="C:membrane"/>
    <property type="evidence" value="ECO:0007669"/>
    <property type="project" value="InterPro"/>
</dbReference>
<comment type="subcellular location">
    <subcellularLocation>
        <location evidence="1">Cell membrane</location>
    </subcellularLocation>
</comment>
<gene>
    <name evidence="7" type="ORF">SAMN07250955_106263</name>
</gene>
<organism evidence="7 8">
    <name type="scientific">Arboricoccus pini</name>
    <dbReference type="NCBI Taxonomy" id="1963835"/>
    <lineage>
        <taxon>Bacteria</taxon>
        <taxon>Pseudomonadati</taxon>
        <taxon>Pseudomonadota</taxon>
        <taxon>Alphaproteobacteria</taxon>
        <taxon>Geminicoccales</taxon>
        <taxon>Geminicoccaceae</taxon>
        <taxon>Arboricoccus</taxon>
    </lineage>
</organism>
<evidence type="ECO:0000256" key="2">
    <source>
        <dbReference type="ARBA" id="ARBA00022475"/>
    </source>
</evidence>
<sequence>MHEVDYIRTLAALLAVLGAIGLGFWLLRRLEAGGGLKRWLSGQRDASRARSGRRLDVVETRMIDQKTRLVLVRRDAVEHLLLLGPGGNLLIDRPAADSDA</sequence>
<evidence type="ECO:0000256" key="6">
    <source>
        <dbReference type="SAM" id="Phobius"/>
    </source>
</evidence>
<dbReference type="AlphaFoldDB" id="A0A212R9S3"/>
<dbReference type="GO" id="GO:0044781">
    <property type="term" value="P:bacterial-type flagellum organization"/>
    <property type="evidence" value="ECO:0007669"/>
    <property type="project" value="InterPro"/>
</dbReference>
<keyword evidence="5 6" id="KW-0472">Membrane</keyword>
<dbReference type="EMBL" id="FYEH01000006">
    <property type="protein sequence ID" value="SNB68904.1"/>
    <property type="molecule type" value="Genomic_DNA"/>
</dbReference>
<keyword evidence="7" id="KW-0969">Cilium</keyword>
<keyword evidence="7" id="KW-0282">Flagellum</keyword>
<evidence type="ECO:0000256" key="1">
    <source>
        <dbReference type="ARBA" id="ARBA00004236"/>
    </source>
</evidence>
<keyword evidence="3 6" id="KW-0812">Transmembrane</keyword>
<evidence type="ECO:0000256" key="3">
    <source>
        <dbReference type="ARBA" id="ARBA00022692"/>
    </source>
</evidence>
<dbReference type="OrthoDB" id="8456606at2"/>
<dbReference type="Pfam" id="PF04347">
    <property type="entry name" value="FliO"/>
    <property type="match status" value="1"/>
</dbReference>
<protein>
    <submittedName>
        <fullName evidence="7">Flagellar protein FliO/FliZ</fullName>
    </submittedName>
</protein>
<dbReference type="InterPro" id="IPR022781">
    <property type="entry name" value="Flagellar_biosynth_FliO"/>
</dbReference>